<sequence length="83" mass="9728">MDIKCNICGNKSIITKTDRVHSELSRLYCSCKNKECMHRFVMDLEFSHSTAPSLLKKDELLLTLLKKLPEQEIQQIIEYLTNR</sequence>
<protein>
    <submittedName>
        <fullName evidence="2">Transcriptional regulator</fullName>
    </submittedName>
</protein>
<gene>
    <name evidence="2" type="ORF">HPS10_08525</name>
</gene>
<name>A0A836YZ24_GLAPU</name>
<accession>A0A836YZ24</accession>
<dbReference type="Pfam" id="PF04606">
    <property type="entry name" value="Ogr_Delta"/>
    <property type="match status" value="1"/>
</dbReference>
<dbReference type="RefSeq" id="WP_035524259.1">
    <property type="nucleotide sequence ID" value="NZ_JDSO01000118.1"/>
</dbReference>
<dbReference type="AlphaFoldDB" id="A0A836YZ24"/>
<dbReference type="EMBL" id="JDSO01000118">
    <property type="protein sequence ID" value="KDB46075.1"/>
    <property type="molecule type" value="Genomic_DNA"/>
</dbReference>
<evidence type="ECO:0000313" key="3">
    <source>
        <dbReference type="Proteomes" id="UP000027036"/>
    </source>
</evidence>
<dbReference type="Proteomes" id="UP000027036">
    <property type="component" value="Unassembled WGS sequence"/>
</dbReference>
<organism evidence="2 3">
    <name type="scientific">Glaesserella parasuis HPS10</name>
    <dbReference type="NCBI Taxonomy" id="1450514"/>
    <lineage>
        <taxon>Bacteria</taxon>
        <taxon>Pseudomonadati</taxon>
        <taxon>Pseudomonadota</taxon>
        <taxon>Gammaproteobacteria</taxon>
        <taxon>Pasteurellales</taxon>
        <taxon>Pasteurellaceae</taxon>
        <taxon>Glaesserella</taxon>
    </lineage>
</organism>
<comment type="caution">
    <text evidence="2">The sequence shown here is derived from an EMBL/GenBank/DDBJ whole genome shotgun (WGS) entry which is preliminary data.</text>
</comment>
<proteinExistence type="predicted"/>
<evidence type="ECO:0000313" key="2">
    <source>
        <dbReference type="EMBL" id="KDB46075.1"/>
    </source>
</evidence>
<dbReference type="InterPro" id="IPR007684">
    <property type="entry name" value="Znf_Ogr/Delta"/>
</dbReference>
<evidence type="ECO:0000259" key="1">
    <source>
        <dbReference type="Pfam" id="PF04606"/>
    </source>
</evidence>
<feature type="domain" description="Zinc finger Ogr/Delta-type" evidence="1">
    <location>
        <begin position="5"/>
        <end position="49"/>
    </location>
</feature>
<reference evidence="2 3" key="1">
    <citation type="submission" date="2014-02" db="EMBL/GenBank/DDBJ databases">
        <title>Comparative genomics of Haemophilus parasuis isolated from pig lungs.</title>
        <authorList>
            <person name="Kittichotirat W."/>
            <person name="Bumgarner R.E."/>
            <person name="Lawrence P."/>
        </authorList>
    </citation>
    <scope>NUCLEOTIDE SEQUENCE [LARGE SCALE GENOMIC DNA]</scope>
    <source>
        <strain evidence="2 3">HPS10</strain>
    </source>
</reference>